<organism evidence="2 3">
    <name type="scientific">Nocardioides panacis</name>
    <dbReference type="NCBI Taxonomy" id="2849501"/>
    <lineage>
        <taxon>Bacteria</taxon>
        <taxon>Bacillati</taxon>
        <taxon>Actinomycetota</taxon>
        <taxon>Actinomycetes</taxon>
        <taxon>Propionibacteriales</taxon>
        <taxon>Nocardioidaceae</taxon>
        <taxon>Nocardioides</taxon>
    </lineage>
</organism>
<evidence type="ECO:0000313" key="2">
    <source>
        <dbReference type="EMBL" id="QWZ10101.1"/>
    </source>
</evidence>
<dbReference type="RefSeq" id="WP_216941947.1">
    <property type="nucleotide sequence ID" value="NZ_CP077062.1"/>
</dbReference>
<reference evidence="2" key="1">
    <citation type="submission" date="2021-06" db="EMBL/GenBank/DDBJ databases">
        <title>Complete genome sequence of Nocardioides sp. G188.</title>
        <authorList>
            <person name="Im W.-T."/>
        </authorList>
    </citation>
    <scope>NUCLEOTIDE SEQUENCE</scope>
    <source>
        <strain evidence="2">G188</strain>
    </source>
</reference>
<sequence length="560" mass="64176">MRISETSDVWWKTAVIYCLDVETFMDWNDDGVGDFQGAAERLDYLAELGVTCLWLMPFYPTADRDDGYDITDYYGVDPRFGTAGDFVELVHTARDRGMRVIVDLVVNHTSDRHPWFKASRSSTTSPYRDFYVWRDDEPPDTTKEVVFPDQETSIWEYDEKSAQWYLHRFYRCQPDLNITNPQVRDEIVKVLGYWLELGISGFRVDAVPFMLQTDGVDAAELERFPDPHEYLRSLRSFVGRRTGDGILLGEVNLPHKDQKTFFGGRDGDELTMQFDFIGMQNTYLALARQDARPLVRALQKRPATSRQSQWATFLRNHDELTLDKLSDAERQEVFAAFGPDPAMQLYGRGLRRRLPTMLEGDPRRIRMAYSLMFSLPGTPVLFYGEEIGMGENLDVEGRLAVRTPMQWSDQPNGGFSGARSSRLPRPMVDGAFGPEHVNVAQQRTDPSSLLEFIALLIRRYRESPELGWADFKVLDQPHRHVLAHESAWDDRRIVAVHNLSPESCIVPLHLEGCDRSAHLIDLLQSTQDTSIDDAGRCEVALDGYGYRWLRLGSHTSKRLA</sequence>
<accession>A0A975Y219</accession>
<dbReference type="PANTHER" id="PTHR10357">
    <property type="entry name" value="ALPHA-AMYLASE FAMILY MEMBER"/>
    <property type="match status" value="1"/>
</dbReference>
<dbReference type="GO" id="GO:0005975">
    <property type="term" value="P:carbohydrate metabolic process"/>
    <property type="evidence" value="ECO:0007669"/>
    <property type="project" value="InterPro"/>
</dbReference>
<dbReference type="EMBL" id="CP077062">
    <property type="protein sequence ID" value="QWZ10101.1"/>
    <property type="molecule type" value="Genomic_DNA"/>
</dbReference>
<protein>
    <submittedName>
        <fullName evidence="2">Alpha-amylase family protein</fullName>
    </submittedName>
</protein>
<dbReference type="Pfam" id="PF00128">
    <property type="entry name" value="Alpha-amylase"/>
    <property type="match status" value="2"/>
</dbReference>
<dbReference type="CDD" id="cd11334">
    <property type="entry name" value="AmyAc_TreS"/>
    <property type="match status" value="1"/>
</dbReference>
<dbReference type="KEGG" id="nps:KRR39_10395"/>
<dbReference type="AlphaFoldDB" id="A0A975Y219"/>
<dbReference type="Pfam" id="PF22157">
    <property type="entry name" value="SupH-like_C"/>
    <property type="match status" value="1"/>
</dbReference>
<proteinExistence type="predicted"/>
<evidence type="ECO:0000259" key="1">
    <source>
        <dbReference type="SMART" id="SM00642"/>
    </source>
</evidence>
<dbReference type="PANTHER" id="PTHR10357:SF219">
    <property type="entry name" value="MALTOSE ALPHA-D-GLUCOSYLTRANSFERASE"/>
    <property type="match status" value="1"/>
</dbReference>
<dbReference type="Proteomes" id="UP000683575">
    <property type="component" value="Chromosome"/>
</dbReference>
<gene>
    <name evidence="2" type="ORF">KRR39_10395</name>
</gene>
<name>A0A975Y219_9ACTN</name>
<evidence type="ECO:0000313" key="3">
    <source>
        <dbReference type="Proteomes" id="UP000683575"/>
    </source>
</evidence>
<dbReference type="InterPro" id="IPR054049">
    <property type="entry name" value="SupH-like_C"/>
</dbReference>
<dbReference type="SMART" id="SM00642">
    <property type="entry name" value="Aamy"/>
    <property type="match status" value="1"/>
</dbReference>
<keyword evidence="3" id="KW-1185">Reference proteome</keyword>
<feature type="domain" description="Glycosyl hydrolase family 13 catalytic" evidence="1">
    <location>
        <begin position="18"/>
        <end position="422"/>
    </location>
</feature>
<dbReference type="InterPro" id="IPR006047">
    <property type="entry name" value="GH13_cat_dom"/>
</dbReference>